<dbReference type="AlphaFoldDB" id="A2F733"/>
<feature type="domain" description="Ubiquitin-like" evidence="3">
    <location>
        <begin position="160"/>
        <end position="233"/>
    </location>
</feature>
<dbReference type="InParanoid" id="A2F733"/>
<dbReference type="eggNOG" id="KOG0001">
    <property type="taxonomic scope" value="Eukaryota"/>
</dbReference>
<reference evidence="4" key="1">
    <citation type="submission" date="2006-10" db="EMBL/GenBank/DDBJ databases">
        <authorList>
            <person name="Amadeo P."/>
            <person name="Zhao Q."/>
            <person name="Wortman J."/>
            <person name="Fraser-Liggett C."/>
            <person name="Carlton J."/>
        </authorList>
    </citation>
    <scope>NUCLEOTIDE SEQUENCE</scope>
    <source>
        <strain evidence="4">G3</strain>
    </source>
</reference>
<dbReference type="VEuPathDB" id="TrichDB:TVAGG3_0258570"/>
<dbReference type="Pfam" id="PF00240">
    <property type="entry name" value="ubiquitin"/>
    <property type="match status" value="1"/>
</dbReference>
<dbReference type="PANTHER" id="PTHR46555">
    <property type="entry name" value="UBIQUITIN-LIKE PROTEIN 4A"/>
    <property type="match status" value="1"/>
</dbReference>
<keyword evidence="2" id="KW-0963">Cytoplasm</keyword>
<dbReference type="InterPro" id="IPR047154">
    <property type="entry name" value="UBL4A-like"/>
</dbReference>
<keyword evidence="5" id="KW-1185">Reference proteome</keyword>
<dbReference type="InterPro" id="IPR029071">
    <property type="entry name" value="Ubiquitin-like_domsf"/>
</dbReference>
<evidence type="ECO:0000313" key="4">
    <source>
        <dbReference type="EMBL" id="EAX99270.1"/>
    </source>
</evidence>
<dbReference type="EMBL" id="DS113643">
    <property type="protein sequence ID" value="EAX99270.1"/>
    <property type="molecule type" value="Genomic_DNA"/>
</dbReference>
<dbReference type="RefSeq" id="XP_001312200.1">
    <property type="nucleotide sequence ID" value="XM_001312199.1"/>
</dbReference>
<evidence type="ECO:0000259" key="3">
    <source>
        <dbReference type="PROSITE" id="PS50053"/>
    </source>
</evidence>
<protein>
    <submittedName>
        <fullName evidence="4">Ubiquitin family protein</fullName>
    </submittedName>
</protein>
<dbReference type="GO" id="GO:0005829">
    <property type="term" value="C:cytosol"/>
    <property type="evidence" value="ECO:0007669"/>
    <property type="project" value="UniProtKB-SubCell"/>
</dbReference>
<evidence type="ECO:0000256" key="2">
    <source>
        <dbReference type="ARBA" id="ARBA00022490"/>
    </source>
</evidence>
<dbReference type="SMR" id="A2F733"/>
<evidence type="ECO:0000313" key="5">
    <source>
        <dbReference type="Proteomes" id="UP000001542"/>
    </source>
</evidence>
<dbReference type="InterPro" id="IPR000626">
    <property type="entry name" value="Ubiquitin-like_dom"/>
</dbReference>
<dbReference type="STRING" id="5722.A2F733"/>
<gene>
    <name evidence="4" type="ORF">TVAG_112860</name>
</gene>
<name>A2F733_TRIV3</name>
<proteinExistence type="predicted"/>
<dbReference type="VEuPathDB" id="TrichDB:TVAG_112860"/>
<reference evidence="4" key="2">
    <citation type="journal article" date="2007" name="Science">
        <title>Draft genome sequence of the sexually transmitted pathogen Trichomonas vaginalis.</title>
        <authorList>
            <person name="Carlton J.M."/>
            <person name="Hirt R.P."/>
            <person name="Silva J.C."/>
            <person name="Delcher A.L."/>
            <person name="Schatz M."/>
            <person name="Zhao Q."/>
            <person name="Wortman J.R."/>
            <person name="Bidwell S.L."/>
            <person name="Alsmark U.C.M."/>
            <person name="Besteiro S."/>
            <person name="Sicheritz-Ponten T."/>
            <person name="Noel C.J."/>
            <person name="Dacks J.B."/>
            <person name="Foster P.G."/>
            <person name="Simillion C."/>
            <person name="Van de Peer Y."/>
            <person name="Miranda-Saavedra D."/>
            <person name="Barton G.J."/>
            <person name="Westrop G.D."/>
            <person name="Mueller S."/>
            <person name="Dessi D."/>
            <person name="Fiori P.L."/>
            <person name="Ren Q."/>
            <person name="Paulsen I."/>
            <person name="Zhang H."/>
            <person name="Bastida-Corcuera F.D."/>
            <person name="Simoes-Barbosa A."/>
            <person name="Brown M.T."/>
            <person name="Hayes R.D."/>
            <person name="Mukherjee M."/>
            <person name="Okumura C.Y."/>
            <person name="Schneider R."/>
            <person name="Smith A.J."/>
            <person name="Vanacova S."/>
            <person name="Villalvazo M."/>
            <person name="Haas B.J."/>
            <person name="Pertea M."/>
            <person name="Feldblyum T.V."/>
            <person name="Utterback T.R."/>
            <person name="Shu C.L."/>
            <person name="Osoegawa K."/>
            <person name="de Jong P.J."/>
            <person name="Hrdy I."/>
            <person name="Horvathova L."/>
            <person name="Zubacova Z."/>
            <person name="Dolezal P."/>
            <person name="Malik S.B."/>
            <person name="Logsdon J.M. Jr."/>
            <person name="Henze K."/>
            <person name="Gupta A."/>
            <person name="Wang C.C."/>
            <person name="Dunne R.L."/>
            <person name="Upcroft J.A."/>
            <person name="Upcroft P."/>
            <person name="White O."/>
            <person name="Salzberg S.L."/>
            <person name="Tang P."/>
            <person name="Chiu C.-H."/>
            <person name="Lee Y.-S."/>
            <person name="Embley T.M."/>
            <person name="Coombs G.H."/>
            <person name="Mottram J.C."/>
            <person name="Tachezy J."/>
            <person name="Fraser-Liggett C.M."/>
            <person name="Johnson P.J."/>
        </authorList>
    </citation>
    <scope>NUCLEOTIDE SEQUENCE [LARGE SCALE GENOMIC DNA]</scope>
    <source>
        <strain evidence="4">G3</strain>
    </source>
</reference>
<dbReference type="Gene3D" id="3.10.20.90">
    <property type="entry name" value="Phosphatidylinositol 3-kinase Catalytic Subunit, Chain A, domain 1"/>
    <property type="match status" value="1"/>
</dbReference>
<dbReference type="GO" id="GO:0006620">
    <property type="term" value="P:post-translational protein targeting to endoplasmic reticulum membrane"/>
    <property type="evidence" value="ECO:0007669"/>
    <property type="project" value="InterPro"/>
</dbReference>
<dbReference type="SUPFAM" id="SSF54236">
    <property type="entry name" value="Ubiquitin-like"/>
    <property type="match status" value="2"/>
</dbReference>
<dbReference type="Proteomes" id="UP000001542">
    <property type="component" value="Unassembled WGS sequence"/>
</dbReference>
<dbReference type="KEGG" id="tva:4757076"/>
<organism evidence="4 5">
    <name type="scientific">Trichomonas vaginalis (strain ATCC PRA-98 / G3)</name>
    <dbReference type="NCBI Taxonomy" id="412133"/>
    <lineage>
        <taxon>Eukaryota</taxon>
        <taxon>Metamonada</taxon>
        <taxon>Parabasalia</taxon>
        <taxon>Trichomonadida</taxon>
        <taxon>Trichomonadidae</taxon>
        <taxon>Trichomonas</taxon>
    </lineage>
</organism>
<accession>A2F733</accession>
<dbReference type="OrthoDB" id="1885901at2759"/>
<comment type="subcellular location">
    <subcellularLocation>
        <location evidence="1">Cytoplasm</location>
        <location evidence="1">Cytosol</location>
    </subcellularLocation>
</comment>
<evidence type="ECO:0000256" key="1">
    <source>
        <dbReference type="ARBA" id="ARBA00004514"/>
    </source>
</evidence>
<dbReference type="PROSITE" id="PS50053">
    <property type="entry name" value="UBIQUITIN_2"/>
    <property type="match status" value="1"/>
</dbReference>
<dbReference type="SMART" id="SM00213">
    <property type="entry name" value="UBQ"/>
    <property type="match status" value="1"/>
</dbReference>
<sequence>MDIMKLIRISDYFAENYCNFKNTGINLVDLHSTEAFDCFIKILNGESPFINIKYKNEILSLMKEWKCTPLLQDFDDTIHNGNIEPKKVYLKLLSGEVHLLHISNDVTLDQFQGIVEKLSNVPKKSQHLVLHGQNLITEFLFKSLQNEDRVTMASDAVNVVPIYVKDLTGKSITIHLYAHSTIRELQLVVCQRLNISFNECRLILNGIPLSINKTMDDYGIKKESAIHYILRQF</sequence>
<dbReference type="PANTHER" id="PTHR46555:SF1">
    <property type="entry name" value="UBIQUITIN-LIKE PROTEIN 4A"/>
    <property type="match status" value="1"/>
</dbReference>